<comment type="caution">
    <text evidence="1">The sequence shown here is derived from an EMBL/GenBank/DDBJ whole genome shotgun (WGS) entry which is preliminary data.</text>
</comment>
<name>X6P3I3_RETFI</name>
<organism evidence="1 2">
    <name type="scientific">Reticulomyxa filosa</name>
    <dbReference type="NCBI Taxonomy" id="46433"/>
    <lineage>
        <taxon>Eukaryota</taxon>
        <taxon>Sar</taxon>
        <taxon>Rhizaria</taxon>
        <taxon>Retaria</taxon>
        <taxon>Foraminifera</taxon>
        <taxon>Monothalamids</taxon>
        <taxon>Reticulomyxidae</taxon>
        <taxon>Reticulomyxa</taxon>
    </lineage>
</organism>
<gene>
    <name evidence="1" type="ORF">RFI_04350</name>
</gene>
<protein>
    <submittedName>
        <fullName evidence="1">Uncharacterized protein</fullName>
    </submittedName>
</protein>
<feature type="non-terminal residue" evidence="1">
    <location>
        <position position="1"/>
    </location>
</feature>
<accession>X6P3I3</accession>
<dbReference type="Proteomes" id="UP000023152">
    <property type="component" value="Unassembled WGS sequence"/>
</dbReference>
<evidence type="ECO:0000313" key="2">
    <source>
        <dbReference type="Proteomes" id="UP000023152"/>
    </source>
</evidence>
<proteinExistence type="predicted"/>
<dbReference type="EMBL" id="ASPP01003946">
    <property type="protein sequence ID" value="ETO32766.1"/>
    <property type="molecule type" value="Genomic_DNA"/>
</dbReference>
<sequence>KNEKLNIPYQRKTSVANEKKKTKAKHSFDIKNAFYWLDMKIINKQGARKLHSVFTNTLAGNKAKKINLLVLYKYQFLLFNDKILICGGLKTNSCYVKERQYKYICNYSSKITLRGHTVIDCGSVMSSKKGKDETILLSFGGAPGWYHTKLIYYKNVWKKRVSSRLSLDESARIKQNKWLSLPQGIVFGKQKGDDLEGARALISGVSRPLLFLAHYPNEIDVIDLKTFRYVVPVKSNTLPFSSKNFIRNPCFVLLECNQLKIIMLSLI</sequence>
<evidence type="ECO:0000313" key="1">
    <source>
        <dbReference type="EMBL" id="ETO32766.1"/>
    </source>
</evidence>
<keyword evidence="2" id="KW-1185">Reference proteome</keyword>
<reference evidence="1 2" key="1">
    <citation type="journal article" date="2013" name="Curr. Biol.">
        <title>The Genome of the Foraminiferan Reticulomyxa filosa.</title>
        <authorList>
            <person name="Glockner G."/>
            <person name="Hulsmann N."/>
            <person name="Schleicher M."/>
            <person name="Noegel A.A."/>
            <person name="Eichinger L."/>
            <person name="Gallinger C."/>
            <person name="Pawlowski J."/>
            <person name="Sierra R."/>
            <person name="Euteneuer U."/>
            <person name="Pillet L."/>
            <person name="Moustafa A."/>
            <person name="Platzer M."/>
            <person name="Groth M."/>
            <person name="Szafranski K."/>
            <person name="Schliwa M."/>
        </authorList>
    </citation>
    <scope>NUCLEOTIDE SEQUENCE [LARGE SCALE GENOMIC DNA]</scope>
</reference>
<dbReference type="AlphaFoldDB" id="X6P3I3"/>